<evidence type="ECO:0000313" key="7">
    <source>
        <dbReference type="Proteomes" id="UP001530377"/>
    </source>
</evidence>
<evidence type="ECO:0000256" key="1">
    <source>
        <dbReference type="ARBA" id="ARBA00022618"/>
    </source>
</evidence>
<accession>A0ABD3SNR3</accession>
<dbReference type="PROSITE" id="PS00292">
    <property type="entry name" value="CYCLINS"/>
    <property type="match status" value="1"/>
</dbReference>
<evidence type="ECO:0000256" key="3">
    <source>
        <dbReference type="ARBA" id="ARBA00023306"/>
    </source>
</evidence>
<comment type="caution">
    <text evidence="6">The sequence shown here is derived from an EMBL/GenBank/DDBJ whole genome shotgun (WGS) entry which is preliminary data.</text>
</comment>
<evidence type="ECO:0000259" key="5">
    <source>
        <dbReference type="SMART" id="SM00385"/>
    </source>
</evidence>
<evidence type="ECO:0000256" key="2">
    <source>
        <dbReference type="ARBA" id="ARBA00023127"/>
    </source>
</evidence>
<keyword evidence="7" id="KW-1185">Reference proteome</keyword>
<dbReference type="Gene3D" id="1.10.472.10">
    <property type="entry name" value="Cyclin-like"/>
    <property type="match status" value="2"/>
</dbReference>
<name>A0ABD3SNR3_9STRA</name>
<sequence>MTINDNRTDILCRLDAMLVKEATSSARCVNYFRSCVGGGIDESCRLAMTTWLRQVQRQLDLSPDVVRIALSIFDRYLSSGRGGSDRALRNKSDFQLAAITAFYIAVKINEPVVLGIDMLLIVCRRAYTEDDFVSMEMDILSAINWSVSYHTAMDYARALLELICEDECLPPCVARDLLGVCERRMDDAIADIDLSCLSRSELGTRCAARSLAENEFLSPVEKEAIWIRLSESLIVDQSSMEGVASFQYLARRASSFKPKVIVSKLDSSSRQLSSADISTYSTAGSSSPICISCAARQA</sequence>
<proteinExistence type="inferred from homology"/>
<dbReference type="InterPro" id="IPR036915">
    <property type="entry name" value="Cyclin-like_sf"/>
</dbReference>
<protein>
    <recommendedName>
        <fullName evidence="5">Cyclin-like domain-containing protein</fullName>
    </recommendedName>
</protein>
<keyword evidence="2 4" id="KW-0195">Cyclin</keyword>
<dbReference type="InterPro" id="IPR006671">
    <property type="entry name" value="Cyclin_N"/>
</dbReference>
<evidence type="ECO:0000313" key="6">
    <source>
        <dbReference type="EMBL" id="KAL3826236.1"/>
    </source>
</evidence>
<dbReference type="Pfam" id="PF00134">
    <property type="entry name" value="Cyclin_N"/>
    <property type="match status" value="1"/>
</dbReference>
<feature type="domain" description="Cyclin-like" evidence="5">
    <location>
        <begin position="50"/>
        <end position="141"/>
    </location>
</feature>
<dbReference type="GO" id="GO:0051301">
    <property type="term" value="P:cell division"/>
    <property type="evidence" value="ECO:0007669"/>
    <property type="project" value="UniProtKB-KW"/>
</dbReference>
<dbReference type="PANTHER" id="PTHR10177">
    <property type="entry name" value="CYCLINS"/>
    <property type="match status" value="1"/>
</dbReference>
<gene>
    <name evidence="6" type="ORF">ACHAXA_006264</name>
</gene>
<dbReference type="Proteomes" id="UP001530377">
    <property type="component" value="Unassembled WGS sequence"/>
</dbReference>
<dbReference type="SUPFAM" id="SSF47954">
    <property type="entry name" value="Cyclin-like"/>
    <property type="match status" value="1"/>
</dbReference>
<reference evidence="6 7" key="1">
    <citation type="submission" date="2024-10" db="EMBL/GenBank/DDBJ databases">
        <title>Updated reference genomes for cyclostephanoid diatoms.</title>
        <authorList>
            <person name="Roberts W.R."/>
            <person name="Alverson A.J."/>
        </authorList>
    </citation>
    <scope>NUCLEOTIDE SEQUENCE [LARGE SCALE GENOMIC DNA]</scope>
    <source>
        <strain evidence="6 7">AJA228-03</strain>
    </source>
</reference>
<keyword evidence="3" id="KW-0131">Cell cycle</keyword>
<comment type="similarity">
    <text evidence="4">Belongs to the cyclin family.</text>
</comment>
<dbReference type="InterPro" id="IPR039361">
    <property type="entry name" value="Cyclin"/>
</dbReference>
<dbReference type="FunFam" id="1.10.472.10:FF:000093">
    <property type="entry name" value="Predicted protein"/>
    <property type="match status" value="1"/>
</dbReference>
<evidence type="ECO:0000256" key="4">
    <source>
        <dbReference type="RuleBase" id="RU000383"/>
    </source>
</evidence>
<dbReference type="InterPro" id="IPR013763">
    <property type="entry name" value="Cyclin-like_dom"/>
</dbReference>
<dbReference type="EMBL" id="JALLPB020000025">
    <property type="protein sequence ID" value="KAL3826236.1"/>
    <property type="molecule type" value="Genomic_DNA"/>
</dbReference>
<organism evidence="6 7">
    <name type="scientific">Cyclostephanos tholiformis</name>
    <dbReference type="NCBI Taxonomy" id="382380"/>
    <lineage>
        <taxon>Eukaryota</taxon>
        <taxon>Sar</taxon>
        <taxon>Stramenopiles</taxon>
        <taxon>Ochrophyta</taxon>
        <taxon>Bacillariophyta</taxon>
        <taxon>Coscinodiscophyceae</taxon>
        <taxon>Thalassiosirophycidae</taxon>
        <taxon>Stephanodiscales</taxon>
        <taxon>Stephanodiscaceae</taxon>
        <taxon>Cyclostephanos</taxon>
    </lineage>
</organism>
<keyword evidence="1" id="KW-0132">Cell division</keyword>
<dbReference type="SMART" id="SM00385">
    <property type="entry name" value="CYCLIN"/>
    <property type="match status" value="1"/>
</dbReference>
<dbReference type="AlphaFoldDB" id="A0ABD3SNR3"/>
<dbReference type="InterPro" id="IPR048258">
    <property type="entry name" value="Cyclins_cyclin-box"/>
</dbReference>